<dbReference type="Gene3D" id="3.30.1120.10">
    <property type="match status" value="1"/>
</dbReference>
<dbReference type="InterPro" id="IPR002048">
    <property type="entry name" value="EF_hand_dom"/>
</dbReference>
<keyword evidence="5" id="KW-0732">Signal</keyword>
<keyword evidence="8" id="KW-1185">Reference proteome</keyword>
<evidence type="ECO:0000313" key="8">
    <source>
        <dbReference type="Proteomes" id="UP000319004"/>
    </source>
</evidence>
<evidence type="ECO:0000256" key="4">
    <source>
        <dbReference type="ARBA" id="ARBA00022837"/>
    </source>
</evidence>
<dbReference type="EMBL" id="CP037423">
    <property type="protein sequence ID" value="QDV44604.1"/>
    <property type="molecule type" value="Genomic_DNA"/>
</dbReference>
<evidence type="ECO:0000259" key="6">
    <source>
        <dbReference type="PROSITE" id="PS50222"/>
    </source>
</evidence>
<evidence type="ECO:0000256" key="1">
    <source>
        <dbReference type="ARBA" id="ARBA00008779"/>
    </source>
</evidence>
<dbReference type="InterPro" id="IPR011992">
    <property type="entry name" value="EF-hand-dom_pair"/>
</dbReference>
<feature type="signal peptide" evidence="5">
    <location>
        <begin position="1"/>
        <end position="19"/>
    </location>
</feature>
<dbReference type="PROSITE" id="PS00018">
    <property type="entry name" value="EF_HAND_1"/>
    <property type="match status" value="1"/>
</dbReference>
<dbReference type="InterPro" id="IPR000917">
    <property type="entry name" value="Sulfatase_N"/>
</dbReference>
<dbReference type="RefSeq" id="WP_145388916.1">
    <property type="nucleotide sequence ID" value="NZ_CP037423.1"/>
</dbReference>
<proteinExistence type="inferred from homology"/>
<dbReference type="InterPro" id="IPR017850">
    <property type="entry name" value="Alkaline_phosphatase_core_sf"/>
</dbReference>
<dbReference type="PANTHER" id="PTHR42693:SF53">
    <property type="entry name" value="ENDO-4-O-SULFATASE"/>
    <property type="match status" value="1"/>
</dbReference>
<name>A0A518HV16_9BACT</name>
<organism evidence="7 8">
    <name type="scientific">Stieleria neptunia</name>
    <dbReference type="NCBI Taxonomy" id="2527979"/>
    <lineage>
        <taxon>Bacteria</taxon>
        <taxon>Pseudomonadati</taxon>
        <taxon>Planctomycetota</taxon>
        <taxon>Planctomycetia</taxon>
        <taxon>Pirellulales</taxon>
        <taxon>Pirellulaceae</taxon>
        <taxon>Stieleria</taxon>
    </lineage>
</organism>
<dbReference type="InterPro" id="IPR050738">
    <property type="entry name" value="Sulfatase"/>
</dbReference>
<dbReference type="SUPFAM" id="SSF47473">
    <property type="entry name" value="EF-hand"/>
    <property type="match status" value="1"/>
</dbReference>
<dbReference type="OrthoDB" id="9783154at2"/>
<feature type="chain" id="PRO_5021921116" evidence="5">
    <location>
        <begin position="20"/>
        <end position="535"/>
    </location>
</feature>
<dbReference type="Proteomes" id="UP000319004">
    <property type="component" value="Chromosome"/>
</dbReference>
<dbReference type="GO" id="GO:0005509">
    <property type="term" value="F:calcium ion binding"/>
    <property type="evidence" value="ECO:0007669"/>
    <property type="project" value="InterPro"/>
</dbReference>
<gene>
    <name evidence="7" type="primary">atsA_50</name>
    <name evidence="7" type="ORF">Enr13x_44720</name>
</gene>
<dbReference type="KEGG" id="snep:Enr13x_44720"/>
<evidence type="ECO:0000256" key="5">
    <source>
        <dbReference type="SAM" id="SignalP"/>
    </source>
</evidence>
<feature type="domain" description="EF-hand" evidence="6">
    <location>
        <begin position="476"/>
        <end position="511"/>
    </location>
</feature>
<comment type="similarity">
    <text evidence="1">Belongs to the sulfatase family.</text>
</comment>
<dbReference type="InterPro" id="IPR024607">
    <property type="entry name" value="Sulfatase_CS"/>
</dbReference>
<dbReference type="GO" id="GO:0004065">
    <property type="term" value="F:arylsulfatase activity"/>
    <property type="evidence" value="ECO:0007669"/>
    <property type="project" value="UniProtKB-EC"/>
</dbReference>
<keyword evidence="3 7" id="KW-0378">Hydrolase</keyword>
<reference evidence="7 8" key="1">
    <citation type="submission" date="2019-03" db="EMBL/GenBank/DDBJ databases">
        <title>Deep-cultivation of Planctomycetes and their phenomic and genomic characterization uncovers novel biology.</title>
        <authorList>
            <person name="Wiegand S."/>
            <person name="Jogler M."/>
            <person name="Boedeker C."/>
            <person name="Pinto D."/>
            <person name="Vollmers J."/>
            <person name="Rivas-Marin E."/>
            <person name="Kohn T."/>
            <person name="Peeters S.H."/>
            <person name="Heuer A."/>
            <person name="Rast P."/>
            <person name="Oberbeckmann S."/>
            <person name="Bunk B."/>
            <person name="Jeske O."/>
            <person name="Meyerdierks A."/>
            <person name="Storesund J.E."/>
            <person name="Kallscheuer N."/>
            <person name="Luecker S."/>
            <person name="Lage O.M."/>
            <person name="Pohl T."/>
            <person name="Merkel B.J."/>
            <person name="Hornburger P."/>
            <person name="Mueller R.-W."/>
            <person name="Bruemmer F."/>
            <person name="Labrenz M."/>
            <person name="Spormann A.M."/>
            <person name="Op den Camp H."/>
            <person name="Overmann J."/>
            <person name="Amann R."/>
            <person name="Jetten M.S.M."/>
            <person name="Mascher T."/>
            <person name="Medema M.H."/>
            <person name="Devos D.P."/>
            <person name="Kaster A.-K."/>
            <person name="Ovreas L."/>
            <person name="Rohde M."/>
            <person name="Galperin M.Y."/>
            <person name="Jogler C."/>
        </authorList>
    </citation>
    <scope>NUCLEOTIDE SEQUENCE [LARGE SCALE GENOMIC DNA]</scope>
    <source>
        <strain evidence="7 8">Enr13</strain>
    </source>
</reference>
<dbReference type="Pfam" id="PF00884">
    <property type="entry name" value="Sulfatase"/>
    <property type="match status" value="1"/>
</dbReference>
<dbReference type="PROSITE" id="PS50222">
    <property type="entry name" value="EF_HAND_2"/>
    <property type="match status" value="1"/>
</dbReference>
<dbReference type="InterPro" id="IPR018247">
    <property type="entry name" value="EF_Hand_1_Ca_BS"/>
</dbReference>
<accession>A0A518HV16</accession>
<sequence precursor="true">MKQLISSIVLLLGMSATVAAVDRPPNIIVVYTDDHGYSDLSCQGVYDDVRTPHIDALADAGVRMTDGYTTAPQCVPSRGGLISGRYQNRFGLESNPQAKDASVMAKFDQVTTIGERLKRAGYATGMAGKWHLGAGDRITEHGFDHAFFKNSNGPGTWNMDLDGKDFTTARQTGGGYHLDLVSDFACTFIQRYREQPFFFYAAYRAPHVPLDAPKKYLDRFPGAMPERRRQALAMISAVDDGVGRIVATLRELGIEENTLVFVISDNGAPLKIHKLDAPGGGPGWDGSLNDPMNGEKGMLTEGGIRVPFVVSWKGNIPAGQIYSQPVITLDVAATANALAGLPDDPTLDGVNLVPYLTGEKPGAPHQTLYWRWLGQSAIRTGAWKYLRSDDREYLFDLDKDAEEKHNLLSQHPEIAKQLHDQLLQWTDELSPPGIWALKSEGMSRAAENYFDWYLDGRRDSAPEPKDVEPKRQRPGPENARLKTLFEKRDIDHDGHVTLQEYLAGRSGPTKAVLTKRFRALDRNDDGRWSRPELPQ</sequence>
<protein>
    <submittedName>
        <fullName evidence="7">Arylsulfatase</fullName>
        <ecNumber evidence="7">3.1.6.1</ecNumber>
    </submittedName>
</protein>
<evidence type="ECO:0000313" key="7">
    <source>
        <dbReference type="EMBL" id="QDV44604.1"/>
    </source>
</evidence>
<keyword evidence="2" id="KW-0479">Metal-binding</keyword>
<dbReference type="AlphaFoldDB" id="A0A518HV16"/>
<dbReference type="Gene3D" id="3.40.720.10">
    <property type="entry name" value="Alkaline Phosphatase, subunit A"/>
    <property type="match status" value="1"/>
</dbReference>
<evidence type="ECO:0000256" key="2">
    <source>
        <dbReference type="ARBA" id="ARBA00022723"/>
    </source>
</evidence>
<keyword evidence="4" id="KW-0106">Calcium</keyword>
<dbReference type="Gene3D" id="1.10.238.10">
    <property type="entry name" value="EF-hand"/>
    <property type="match status" value="1"/>
</dbReference>
<evidence type="ECO:0000256" key="3">
    <source>
        <dbReference type="ARBA" id="ARBA00022801"/>
    </source>
</evidence>
<dbReference type="PROSITE" id="PS00149">
    <property type="entry name" value="SULFATASE_2"/>
    <property type="match status" value="1"/>
</dbReference>
<dbReference type="PANTHER" id="PTHR42693">
    <property type="entry name" value="ARYLSULFATASE FAMILY MEMBER"/>
    <property type="match status" value="1"/>
</dbReference>
<dbReference type="EC" id="3.1.6.1" evidence="7"/>
<dbReference type="SUPFAM" id="SSF53649">
    <property type="entry name" value="Alkaline phosphatase-like"/>
    <property type="match status" value="1"/>
</dbReference>